<evidence type="ECO:0000313" key="13">
    <source>
        <dbReference type="Proteomes" id="UP000189580"/>
    </source>
</evidence>
<proteinExistence type="inferred from homology"/>
<keyword evidence="8" id="KW-0333">Golgi apparatus</keyword>
<keyword evidence="10" id="KW-0175">Coiled coil</keyword>
<sequence>MLTFRRSVVVAATVLLLFFVFFSDPKSISAKDLLHDVELEQKLQKNRQETESAIRELQASTSRADDAQERKIELLEAQRKNLEKQLQQLRRLPPDAGVRTQLAFQFPYDTLNKFPAYIWQTWKQDFDDPNFDERFKYHVRSWDEKNNGFVHEVMSDQTARTLIRYLYMNIPQVIEAYEAMPENILRADFFRYLILLARGGTYSDVDTEALQPIPNWIPDRIDPMKLGLIIGIEADPDRPDWDEWYARRIQFCQWTIQSKPGHPVLREIVAKITETTLQKKKENRLQLPSTKDRGSEVMDWTGPGVWTDSVFGYFNDPVKSGLYYPVTWSNFTGMDQPKAVSDVLVLPITSFSPGIETMGAGGDNDPLAFVKHHFEGSWKPEDERMNSN</sequence>
<dbReference type="Gene3D" id="3.90.550.20">
    <property type="match status" value="1"/>
</dbReference>
<dbReference type="PANTHER" id="PTHR31834:SF1">
    <property type="entry name" value="INITIATION-SPECIFIC ALPHA-1,6-MANNOSYLTRANSFERASE"/>
    <property type="match status" value="1"/>
</dbReference>
<dbReference type="PANTHER" id="PTHR31834">
    <property type="entry name" value="INITIATION-SPECIFIC ALPHA-1,6-MANNOSYLTRANSFERASE"/>
    <property type="match status" value="1"/>
</dbReference>
<comment type="similarity">
    <text evidence="2">Belongs to the glycosyltransferase 32 family.</text>
</comment>
<dbReference type="Proteomes" id="UP000189580">
    <property type="component" value="Chromosome a"/>
</dbReference>
<evidence type="ECO:0000256" key="7">
    <source>
        <dbReference type="ARBA" id="ARBA00022989"/>
    </source>
</evidence>
<keyword evidence="9" id="KW-0472">Membrane</keyword>
<keyword evidence="11" id="KW-0732">Signal</keyword>
<accession>A0A161HHY3</accession>
<organism evidence="12 13">
    <name type="scientific">Sugiyamaella lignohabitans</name>
    <dbReference type="NCBI Taxonomy" id="796027"/>
    <lineage>
        <taxon>Eukaryota</taxon>
        <taxon>Fungi</taxon>
        <taxon>Dikarya</taxon>
        <taxon>Ascomycota</taxon>
        <taxon>Saccharomycotina</taxon>
        <taxon>Dipodascomycetes</taxon>
        <taxon>Dipodascales</taxon>
        <taxon>Trichomonascaceae</taxon>
        <taxon>Sugiyamaella</taxon>
    </lineage>
</organism>
<keyword evidence="4" id="KW-0808">Transferase</keyword>
<dbReference type="Pfam" id="PF04488">
    <property type="entry name" value="Gly_transf_sug"/>
    <property type="match status" value="1"/>
</dbReference>
<keyword evidence="13" id="KW-1185">Reference proteome</keyword>
<evidence type="ECO:0000256" key="6">
    <source>
        <dbReference type="ARBA" id="ARBA00022968"/>
    </source>
</evidence>
<keyword evidence="6" id="KW-0735">Signal-anchor</keyword>
<evidence type="ECO:0000256" key="1">
    <source>
        <dbReference type="ARBA" id="ARBA00004323"/>
    </source>
</evidence>
<dbReference type="FunFam" id="3.90.550.20:FF:000002">
    <property type="entry name" value="Initiation-specific alpha-1,6-mannosyltransferase"/>
    <property type="match status" value="1"/>
</dbReference>
<dbReference type="InterPro" id="IPR007577">
    <property type="entry name" value="GlycoTrfase_DXD_sugar-bd_CS"/>
</dbReference>
<evidence type="ECO:0000256" key="5">
    <source>
        <dbReference type="ARBA" id="ARBA00022692"/>
    </source>
</evidence>
<evidence type="ECO:0000256" key="9">
    <source>
        <dbReference type="ARBA" id="ARBA00023136"/>
    </source>
</evidence>
<evidence type="ECO:0000313" key="12">
    <source>
        <dbReference type="EMBL" id="ANB11907.1"/>
    </source>
</evidence>
<evidence type="ECO:0000256" key="10">
    <source>
        <dbReference type="SAM" id="Coils"/>
    </source>
</evidence>
<keyword evidence="7" id="KW-1133">Transmembrane helix</keyword>
<dbReference type="GO" id="GO:0000136">
    <property type="term" value="C:mannan polymerase complex"/>
    <property type="evidence" value="ECO:0007669"/>
    <property type="project" value="EnsemblFungi"/>
</dbReference>
<dbReference type="EMBL" id="CP014501">
    <property type="protein sequence ID" value="ANB11907.1"/>
    <property type="molecule type" value="Genomic_DNA"/>
</dbReference>
<feature type="coiled-coil region" evidence="10">
    <location>
        <begin position="40"/>
        <end position="92"/>
    </location>
</feature>
<keyword evidence="3" id="KW-0328">Glycosyltransferase</keyword>
<evidence type="ECO:0000256" key="4">
    <source>
        <dbReference type="ARBA" id="ARBA00022679"/>
    </source>
</evidence>
<evidence type="ECO:0000256" key="11">
    <source>
        <dbReference type="SAM" id="SignalP"/>
    </source>
</evidence>
<dbReference type="OrthoDB" id="411251at2759"/>
<dbReference type="SUPFAM" id="SSF53448">
    <property type="entry name" value="Nucleotide-diphospho-sugar transferases"/>
    <property type="match status" value="1"/>
</dbReference>
<gene>
    <name evidence="12" type="primary">HOC1</name>
    <name evidence="12" type="ORF">AWJ20_134</name>
</gene>
<evidence type="ECO:0000256" key="8">
    <source>
        <dbReference type="ARBA" id="ARBA00023034"/>
    </source>
</evidence>
<feature type="chain" id="PRO_5007823217" evidence="11">
    <location>
        <begin position="31"/>
        <end position="388"/>
    </location>
</feature>
<dbReference type="GeneID" id="30033131"/>
<dbReference type="InterPro" id="IPR039367">
    <property type="entry name" value="Och1-like"/>
</dbReference>
<keyword evidence="5" id="KW-0812">Transmembrane</keyword>
<reference evidence="12 13" key="1">
    <citation type="submission" date="2016-02" db="EMBL/GenBank/DDBJ databases">
        <title>Complete genome sequence and transcriptome regulation of the pentose utilising yeast Sugiyamaella lignohabitans.</title>
        <authorList>
            <person name="Bellasio M."/>
            <person name="Peymann A."/>
            <person name="Valli M."/>
            <person name="Sipitzky M."/>
            <person name="Graf A."/>
            <person name="Sauer M."/>
            <person name="Marx H."/>
            <person name="Mattanovich D."/>
        </authorList>
    </citation>
    <scope>NUCLEOTIDE SEQUENCE [LARGE SCALE GENOMIC DNA]</scope>
    <source>
        <strain evidence="12 13">CBS 10342</strain>
    </source>
</reference>
<evidence type="ECO:0000256" key="2">
    <source>
        <dbReference type="ARBA" id="ARBA00009003"/>
    </source>
</evidence>
<dbReference type="RefSeq" id="XP_018734384.1">
    <property type="nucleotide sequence ID" value="XM_018878212.1"/>
</dbReference>
<dbReference type="GO" id="GO:0006487">
    <property type="term" value="P:protein N-linked glycosylation"/>
    <property type="evidence" value="ECO:0007669"/>
    <property type="project" value="TreeGrafter"/>
</dbReference>
<name>A0A161HHY3_9ASCO</name>
<dbReference type="GO" id="GO:0000009">
    <property type="term" value="F:alpha-1,6-mannosyltransferase activity"/>
    <property type="evidence" value="ECO:0007669"/>
    <property type="project" value="EnsemblFungi"/>
</dbReference>
<dbReference type="KEGG" id="slb:AWJ20_134"/>
<evidence type="ECO:0000256" key="3">
    <source>
        <dbReference type="ARBA" id="ARBA00022676"/>
    </source>
</evidence>
<feature type="signal peptide" evidence="11">
    <location>
        <begin position="1"/>
        <end position="30"/>
    </location>
</feature>
<dbReference type="InterPro" id="IPR029044">
    <property type="entry name" value="Nucleotide-diphossugar_trans"/>
</dbReference>
<dbReference type="AlphaFoldDB" id="A0A161HHY3"/>
<comment type="subcellular location">
    <subcellularLocation>
        <location evidence="1">Golgi apparatus membrane</location>
        <topology evidence="1">Single-pass type II membrane protein</topology>
    </subcellularLocation>
</comment>
<protein>
    <submittedName>
        <fullName evidence="12">Hoc1p</fullName>
    </submittedName>
</protein>